<comment type="caution">
    <text evidence="2">The sequence shown here is derived from an EMBL/GenBank/DDBJ whole genome shotgun (WGS) entry which is preliminary data.</text>
</comment>
<keyword evidence="3" id="KW-1185">Reference proteome</keyword>
<evidence type="ECO:0000313" key="3">
    <source>
        <dbReference type="Proteomes" id="UP001301769"/>
    </source>
</evidence>
<protein>
    <submittedName>
        <fullName evidence="2">Uncharacterized protein</fullName>
    </submittedName>
</protein>
<dbReference type="Proteomes" id="UP001301769">
    <property type="component" value="Unassembled WGS sequence"/>
</dbReference>
<accession>A0AAN6Y1L0</accession>
<organism evidence="2 3">
    <name type="scientific">Rhypophila decipiens</name>
    <dbReference type="NCBI Taxonomy" id="261697"/>
    <lineage>
        <taxon>Eukaryota</taxon>
        <taxon>Fungi</taxon>
        <taxon>Dikarya</taxon>
        <taxon>Ascomycota</taxon>
        <taxon>Pezizomycotina</taxon>
        <taxon>Sordariomycetes</taxon>
        <taxon>Sordariomycetidae</taxon>
        <taxon>Sordariales</taxon>
        <taxon>Naviculisporaceae</taxon>
        <taxon>Rhypophila</taxon>
    </lineage>
</organism>
<feature type="compositionally biased region" description="Basic and acidic residues" evidence="1">
    <location>
        <begin position="99"/>
        <end position="108"/>
    </location>
</feature>
<reference evidence="2" key="1">
    <citation type="journal article" date="2023" name="Mol. Phylogenet. Evol.">
        <title>Genome-scale phylogeny and comparative genomics of the fungal order Sordariales.</title>
        <authorList>
            <person name="Hensen N."/>
            <person name="Bonometti L."/>
            <person name="Westerberg I."/>
            <person name="Brannstrom I.O."/>
            <person name="Guillou S."/>
            <person name="Cros-Aarteil S."/>
            <person name="Calhoun S."/>
            <person name="Haridas S."/>
            <person name="Kuo A."/>
            <person name="Mondo S."/>
            <person name="Pangilinan J."/>
            <person name="Riley R."/>
            <person name="LaButti K."/>
            <person name="Andreopoulos B."/>
            <person name="Lipzen A."/>
            <person name="Chen C."/>
            <person name="Yan M."/>
            <person name="Daum C."/>
            <person name="Ng V."/>
            <person name="Clum A."/>
            <person name="Steindorff A."/>
            <person name="Ohm R.A."/>
            <person name="Martin F."/>
            <person name="Silar P."/>
            <person name="Natvig D.O."/>
            <person name="Lalanne C."/>
            <person name="Gautier V."/>
            <person name="Ament-Velasquez S.L."/>
            <person name="Kruys A."/>
            <person name="Hutchinson M.I."/>
            <person name="Powell A.J."/>
            <person name="Barry K."/>
            <person name="Miller A.N."/>
            <person name="Grigoriev I.V."/>
            <person name="Debuchy R."/>
            <person name="Gladieux P."/>
            <person name="Hiltunen Thoren M."/>
            <person name="Johannesson H."/>
        </authorList>
    </citation>
    <scope>NUCLEOTIDE SEQUENCE</scope>
    <source>
        <strain evidence="2">PSN293</strain>
    </source>
</reference>
<dbReference type="AlphaFoldDB" id="A0AAN6Y1L0"/>
<reference evidence="2" key="2">
    <citation type="submission" date="2023-05" db="EMBL/GenBank/DDBJ databases">
        <authorList>
            <consortium name="Lawrence Berkeley National Laboratory"/>
            <person name="Steindorff A."/>
            <person name="Hensen N."/>
            <person name="Bonometti L."/>
            <person name="Westerberg I."/>
            <person name="Brannstrom I.O."/>
            <person name="Guillou S."/>
            <person name="Cros-Aarteil S."/>
            <person name="Calhoun S."/>
            <person name="Haridas S."/>
            <person name="Kuo A."/>
            <person name="Mondo S."/>
            <person name="Pangilinan J."/>
            <person name="Riley R."/>
            <person name="Labutti K."/>
            <person name="Andreopoulos B."/>
            <person name="Lipzen A."/>
            <person name="Chen C."/>
            <person name="Yanf M."/>
            <person name="Daum C."/>
            <person name="Ng V."/>
            <person name="Clum A."/>
            <person name="Ohm R."/>
            <person name="Martin F."/>
            <person name="Silar P."/>
            <person name="Natvig D."/>
            <person name="Lalanne C."/>
            <person name="Gautier V."/>
            <person name="Ament-Velasquez S.L."/>
            <person name="Kruys A."/>
            <person name="Hutchinson M.I."/>
            <person name="Powell A.J."/>
            <person name="Barry K."/>
            <person name="Miller A.N."/>
            <person name="Grigoriev I.V."/>
            <person name="Debuchy R."/>
            <person name="Gladieux P."/>
            <person name="Thoren M.H."/>
            <person name="Johannesson H."/>
        </authorList>
    </citation>
    <scope>NUCLEOTIDE SEQUENCE</scope>
    <source>
        <strain evidence="2">PSN293</strain>
    </source>
</reference>
<evidence type="ECO:0000313" key="2">
    <source>
        <dbReference type="EMBL" id="KAK4209555.1"/>
    </source>
</evidence>
<feature type="region of interest" description="Disordered" evidence="1">
    <location>
        <begin position="55"/>
        <end position="111"/>
    </location>
</feature>
<name>A0AAN6Y1L0_9PEZI</name>
<gene>
    <name evidence="2" type="ORF">QBC37DRAFT_50349</name>
</gene>
<evidence type="ECO:0000256" key="1">
    <source>
        <dbReference type="SAM" id="MobiDB-lite"/>
    </source>
</evidence>
<sequence>MSARPNHNSISTERVNQVFDGDANFNFTSCIVNVEGNIANHITYQSNVIIVSDPSSRGDQISRNTGMPSNTRGVDGQAVPPPRGVPVQSHGPSPAASSLEDRWDHEITYDGDTTGKRKAKVETITAVYSRTLDDRERVYVQPSDRPLNGLGPPTVLEFKPQNGNWVMANPIPLPDAAAPVTPLAAVCIADGIEIHLFYVTSHNTIKEMAWNNEEG</sequence>
<dbReference type="Gene3D" id="2.120.10.70">
    <property type="entry name" value="Fucose-specific lectin"/>
    <property type="match status" value="1"/>
</dbReference>
<proteinExistence type="predicted"/>
<feature type="compositionally biased region" description="Polar residues" evidence="1">
    <location>
        <begin position="55"/>
        <end position="72"/>
    </location>
</feature>
<dbReference type="EMBL" id="MU858201">
    <property type="protein sequence ID" value="KAK4209555.1"/>
    <property type="molecule type" value="Genomic_DNA"/>
</dbReference>